<protein>
    <submittedName>
        <fullName evidence="5">Uncharacterized protein</fullName>
    </submittedName>
</protein>
<evidence type="ECO:0000256" key="3">
    <source>
        <dbReference type="ARBA" id="ARBA00023157"/>
    </source>
</evidence>
<reference evidence="5 6" key="1">
    <citation type="journal article" date="2023" name="Life. Sci Alliance">
        <title>Evolutionary insights into 3D genome organization and epigenetic landscape of Vigna mungo.</title>
        <authorList>
            <person name="Junaid A."/>
            <person name="Singh B."/>
            <person name="Bhatia S."/>
        </authorList>
    </citation>
    <scope>NUCLEOTIDE SEQUENCE [LARGE SCALE GENOMIC DNA]</scope>
    <source>
        <strain evidence="5">Urdbean</strain>
    </source>
</reference>
<evidence type="ECO:0000313" key="5">
    <source>
        <dbReference type="EMBL" id="WVZ14556.1"/>
    </source>
</evidence>
<dbReference type="InterPro" id="IPR011065">
    <property type="entry name" value="Kunitz_inhibitor_STI-like_sf"/>
</dbReference>
<dbReference type="GO" id="GO:0004867">
    <property type="term" value="F:serine-type endopeptidase inhibitor activity"/>
    <property type="evidence" value="ECO:0007669"/>
    <property type="project" value="UniProtKB-KW"/>
</dbReference>
<accession>A0AAQ3NT62</accession>
<feature type="chain" id="PRO_5042874466" evidence="4">
    <location>
        <begin position="28"/>
        <end position="277"/>
    </location>
</feature>
<evidence type="ECO:0000313" key="6">
    <source>
        <dbReference type="Proteomes" id="UP001374535"/>
    </source>
</evidence>
<evidence type="ECO:0000256" key="2">
    <source>
        <dbReference type="ARBA" id="ARBA00022900"/>
    </source>
</evidence>
<dbReference type="Pfam" id="PF00197">
    <property type="entry name" value="Kunitz_legume"/>
    <property type="match status" value="1"/>
</dbReference>
<dbReference type="PANTHER" id="PTHR33107">
    <property type="entry name" value="KUNITZ TRYPSIN INHIBITOR 2"/>
    <property type="match status" value="1"/>
</dbReference>
<organism evidence="5 6">
    <name type="scientific">Vigna mungo</name>
    <name type="common">Black gram</name>
    <name type="synonym">Phaseolus mungo</name>
    <dbReference type="NCBI Taxonomy" id="3915"/>
    <lineage>
        <taxon>Eukaryota</taxon>
        <taxon>Viridiplantae</taxon>
        <taxon>Streptophyta</taxon>
        <taxon>Embryophyta</taxon>
        <taxon>Tracheophyta</taxon>
        <taxon>Spermatophyta</taxon>
        <taxon>Magnoliopsida</taxon>
        <taxon>eudicotyledons</taxon>
        <taxon>Gunneridae</taxon>
        <taxon>Pentapetalae</taxon>
        <taxon>rosids</taxon>
        <taxon>fabids</taxon>
        <taxon>Fabales</taxon>
        <taxon>Fabaceae</taxon>
        <taxon>Papilionoideae</taxon>
        <taxon>50 kb inversion clade</taxon>
        <taxon>NPAAA clade</taxon>
        <taxon>indigoferoid/millettioid clade</taxon>
        <taxon>Phaseoleae</taxon>
        <taxon>Vigna</taxon>
    </lineage>
</organism>
<proteinExistence type="predicted"/>
<dbReference type="SUPFAM" id="SSF50386">
    <property type="entry name" value="STI-like"/>
    <property type="match status" value="1"/>
</dbReference>
<sequence>MKPKQVALLSFLLPFLAFLTNLPLAFSDNVYPVLDVMDNPLETDSHFYILPANRENGGLKLAKTGKSNCPLTILQDKSEEFEGMPIKFITPGDSPFVETGTKLDIEFVNKPGCAKSGKWALFSNEEDVLPYVGIGGEFQDPDGKFRIQESKAGYRLMFCVNSGSQSCWYIGMSDVKNNEDGRRLTTDNQSPYDIVFEVASEDNKIIKSQNGIHNTEKNNGDEMTERDLTRAWKCGSDERNSKCRATAQCQSIQKNGCLAMKIGVERFEAKLLLDIHN</sequence>
<dbReference type="PRINTS" id="PR00291">
    <property type="entry name" value="KUNITZINHBTR"/>
</dbReference>
<keyword evidence="2" id="KW-0722">Serine protease inhibitor</keyword>
<dbReference type="EMBL" id="CP144697">
    <property type="protein sequence ID" value="WVZ14556.1"/>
    <property type="molecule type" value="Genomic_DNA"/>
</dbReference>
<dbReference type="PANTHER" id="PTHR33107:SF21">
    <property type="entry name" value="KUNITZ FAMILY TRYPSIN AND PROTEASE INHIBITOR PROTEIN"/>
    <property type="match status" value="1"/>
</dbReference>
<evidence type="ECO:0000256" key="1">
    <source>
        <dbReference type="ARBA" id="ARBA00022690"/>
    </source>
</evidence>
<keyword evidence="1" id="KW-0646">Protease inhibitor</keyword>
<dbReference type="Proteomes" id="UP001374535">
    <property type="component" value="Chromosome 4"/>
</dbReference>
<evidence type="ECO:0000256" key="4">
    <source>
        <dbReference type="SAM" id="SignalP"/>
    </source>
</evidence>
<dbReference type="Gene3D" id="2.80.10.50">
    <property type="match status" value="1"/>
</dbReference>
<feature type="signal peptide" evidence="4">
    <location>
        <begin position="1"/>
        <end position="27"/>
    </location>
</feature>
<dbReference type="AlphaFoldDB" id="A0AAQ3NT62"/>
<keyword evidence="3" id="KW-1015">Disulfide bond</keyword>
<keyword evidence="6" id="KW-1185">Reference proteome</keyword>
<dbReference type="SMART" id="SM00452">
    <property type="entry name" value="STI"/>
    <property type="match status" value="1"/>
</dbReference>
<name>A0AAQ3NT62_VIGMU</name>
<gene>
    <name evidence="5" type="ORF">V8G54_012122</name>
</gene>
<keyword evidence="4" id="KW-0732">Signal</keyword>
<dbReference type="InterPro" id="IPR002160">
    <property type="entry name" value="Prot_inh_Kunz-lg"/>
</dbReference>